<reference evidence="1 2" key="1">
    <citation type="journal article" date="2018" name="Sci. Rep.">
        <title>Genomic signatures of local adaptation to the degree of environmental predictability in rotifers.</title>
        <authorList>
            <person name="Franch-Gras L."/>
            <person name="Hahn C."/>
            <person name="Garcia-Roger E.M."/>
            <person name="Carmona M.J."/>
            <person name="Serra M."/>
            <person name="Gomez A."/>
        </authorList>
    </citation>
    <scope>NUCLEOTIDE SEQUENCE [LARGE SCALE GENOMIC DNA]</scope>
    <source>
        <strain evidence="1">HYR1</strain>
    </source>
</reference>
<comment type="caution">
    <text evidence="1">The sequence shown here is derived from an EMBL/GenBank/DDBJ whole genome shotgun (WGS) entry which is preliminary data.</text>
</comment>
<name>A0A3M7PSR0_BRAPC</name>
<dbReference type="Proteomes" id="UP000276133">
    <property type="component" value="Unassembled WGS sequence"/>
</dbReference>
<dbReference type="AlphaFoldDB" id="A0A3M7PSR0"/>
<organism evidence="1 2">
    <name type="scientific">Brachionus plicatilis</name>
    <name type="common">Marine rotifer</name>
    <name type="synonym">Brachionus muelleri</name>
    <dbReference type="NCBI Taxonomy" id="10195"/>
    <lineage>
        <taxon>Eukaryota</taxon>
        <taxon>Metazoa</taxon>
        <taxon>Spiralia</taxon>
        <taxon>Gnathifera</taxon>
        <taxon>Rotifera</taxon>
        <taxon>Eurotatoria</taxon>
        <taxon>Monogononta</taxon>
        <taxon>Pseudotrocha</taxon>
        <taxon>Ploima</taxon>
        <taxon>Brachionidae</taxon>
        <taxon>Brachionus</taxon>
    </lineage>
</organism>
<evidence type="ECO:0000313" key="1">
    <source>
        <dbReference type="EMBL" id="RNA01959.1"/>
    </source>
</evidence>
<evidence type="ECO:0000313" key="2">
    <source>
        <dbReference type="Proteomes" id="UP000276133"/>
    </source>
</evidence>
<dbReference type="EMBL" id="REGN01009094">
    <property type="protein sequence ID" value="RNA01959.1"/>
    <property type="molecule type" value="Genomic_DNA"/>
</dbReference>
<keyword evidence="2" id="KW-1185">Reference proteome</keyword>
<gene>
    <name evidence="1" type="ORF">BpHYR1_016537</name>
</gene>
<accession>A0A3M7PSR0</accession>
<sequence>MSSVMENFIMGSTIYSEFCPDLADSAKKIKIGGEIALRIYTIIIETKRIQLQNNNLRSKTSNSDKNWMQRNHVWLKSSFMQDTACTFMQRFCLVEENLLSFHLSAIFFNIFKILNFGKFFHANFNLVTNIFNDTANLHALTWDKKKITFSSFSLEAVPLRLKTPSTWLTVFGQTKNYFTLEWREFVHLYLSKSFRDFSIPRRILCPPQSSDCRGSSSVNRSEPSYC</sequence>
<proteinExistence type="predicted"/>
<protein>
    <submittedName>
        <fullName evidence="1">Uncharacterized protein</fullName>
    </submittedName>
</protein>